<keyword evidence="4" id="KW-1185">Reference proteome</keyword>
<dbReference type="PANTHER" id="PTHR19308:SF14">
    <property type="entry name" value="START DOMAIN-CONTAINING PROTEIN"/>
    <property type="match status" value="1"/>
</dbReference>
<feature type="domain" description="START" evidence="2">
    <location>
        <begin position="1"/>
        <end position="203"/>
    </location>
</feature>
<dbReference type="SUPFAM" id="SSF55961">
    <property type="entry name" value="Bet v1-like"/>
    <property type="match status" value="1"/>
</dbReference>
<evidence type="ECO:0000313" key="3">
    <source>
        <dbReference type="EMBL" id="QHS59003.1"/>
    </source>
</evidence>
<name>A0A6B9ZEP0_9BACT</name>
<dbReference type="InterPro" id="IPR002913">
    <property type="entry name" value="START_lipid-bd_dom"/>
</dbReference>
<dbReference type="Proteomes" id="UP000476411">
    <property type="component" value="Chromosome"/>
</dbReference>
<reference evidence="3 4" key="1">
    <citation type="submission" date="2020-01" db="EMBL/GenBank/DDBJ databases">
        <title>Complete genome sequence of Chitinophaga sp. H33E-04 isolated from quinoa roots.</title>
        <authorList>
            <person name="Weon H.-Y."/>
            <person name="Lee S.A."/>
        </authorList>
    </citation>
    <scope>NUCLEOTIDE SEQUENCE [LARGE SCALE GENOMIC DNA]</scope>
    <source>
        <strain evidence="3 4">H33E-04</strain>
    </source>
</reference>
<dbReference type="PIRSF" id="PIRSF039033">
    <property type="entry name" value="START_dom"/>
    <property type="match status" value="1"/>
</dbReference>
<dbReference type="PANTHER" id="PTHR19308">
    <property type="entry name" value="PHOSPHATIDYLCHOLINE TRANSFER PROTEIN"/>
    <property type="match status" value="1"/>
</dbReference>
<feature type="signal peptide" evidence="1">
    <location>
        <begin position="1"/>
        <end position="19"/>
    </location>
</feature>
<dbReference type="SMART" id="SM00234">
    <property type="entry name" value="START"/>
    <property type="match status" value="1"/>
</dbReference>
<evidence type="ECO:0000256" key="1">
    <source>
        <dbReference type="SAM" id="SignalP"/>
    </source>
</evidence>
<dbReference type="Gene3D" id="3.30.530.20">
    <property type="match status" value="1"/>
</dbReference>
<keyword evidence="1" id="KW-0732">Signal</keyword>
<accession>A0A6B9ZEP0</accession>
<dbReference type="EMBL" id="CP048113">
    <property type="protein sequence ID" value="QHS59003.1"/>
    <property type="molecule type" value="Genomic_DNA"/>
</dbReference>
<dbReference type="KEGG" id="chih:GWR21_05160"/>
<dbReference type="AlphaFoldDB" id="A0A6B9ZEP0"/>
<dbReference type="RefSeq" id="WP_162330705.1">
    <property type="nucleotide sequence ID" value="NZ_CP048113.1"/>
</dbReference>
<feature type="chain" id="PRO_5025527298" evidence="1">
    <location>
        <begin position="20"/>
        <end position="214"/>
    </location>
</feature>
<dbReference type="InterPro" id="IPR028347">
    <property type="entry name" value="START_dom_prot"/>
</dbReference>
<gene>
    <name evidence="3" type="ORF">GWR21_05160</name>
</gene>
<protein>
    <submittedName>
        <fullName evidence="3">Lipid-binding protein</fullName>
    </submittedName>
</protein>
<organism evidence="3 4">
    <name type="scientific">Chitinophaga agri</name>
    <dbReference type="NCBI Taxonomy" id="2703787"/>
    <lineage>
        <taxon>Bacteria</taxon>
        <taxon>Pseudomonadati</taxon>
        <taxon>Bacteroidota</taxon>
        <taxon>Chitinophagia</taxon>
        <taxon>Chitinophagales</taxon>
        <taxon>Chitinophagaceae</taxon>
        <taxon>Chitinophaga</taxon>
    </lineage>
</organism>
<dbReference type="GO" id="GO:0008289">
    <property type="term" value="F:lipid binding"/>
    <property type="evidence" value="ECO:0007669"/>
    <property type="project" value="InterPro"/>
</dbReference>
<dbReference type="GO" id="GO:0005737">
    <property type="term" value="C:cytoplasm"/>
    <property type="evidence" value="ECO:0007669"/>
    <property type="project" value="UniProtKB-ARBA"/>
</dbReference>
<dbReference type="PROSITE" id="PS50848">
    <property type="entry name" value="START"/>
    <property type="match status" value="1"/>
</dbReference>
<evidence type="ECO:0000313" key="4">
    <source>
        <dbReference type="Proteomes" id="UP000476411"/>
    </source>
</evidence>
<dbReference type="Pfam" id="PF01852">
    <property type="entry name" value="START"/>
    <property type="match status" value="1"/>
</dbReference>
<dbReference type="InterPro" id="IPR023393">
    <property type="entry name" value="START-like_dom_sf"/>
</dbReference>
<dbReference type="InterPro" id="IPR051213">
    <property type="entry name" value="START_lipid_transfer"/>
</dbReference>
<evidence type="ECO:0000259" key="2">
    <source>
        <dbReference type="PROSITE" id="PS50848"/>
    </source>
</evidence>
<sequence>MKNFLITGLAMLFSLMSYAQTNWTLKHNKDGIQIYTKTIENSDYKGIKVKCSLPATLTEFTAVIMDVNTAGEWLYATKSSTLLKQVSPAEVYYYSEVGLPWPLSNRDFICHLTASQDPRTKVVTIDGPVVPDYMPAKDGIVRVTQSSGKWIITPAGPNMVNIEYTLEANPGGSLPAWLVNLFVTKGPMESFKKLKVQVDKPQYRKVQFAFIKNY</sequence>
<proteinExistence type="predicted"/>